<comment type="caution">
    <text evidence="1">The sequence shown here is derived from an EMBL/GenBank/DDBJ whole genome shotgun (WGS) entry which is preliminary data.</text>
</comment>
<dbReference type="AlphaFoldDB" id="A0AAV3B610"/>
<proteinExistence type="predicted"/>
<keyword evidence="2" id="KW-1185">Reference proteome</keyword>
<evidence type="ECO:0000313" key="1">
    <source>
        <dbReference type="EMBL" id="DBA32897.1"/>
    </source>
</evidence>
<accession>A0AAV3B610</accession>
<protein>
    <submittedName>
        <fullName evidence="1">Uncharacterized protein</fullName>
    </submittedName>
</protein>
<dbReference type="EMBL" id="DYDO01000001">
    <property type="protein sequence ID" value="DBA32897.1"/>
    <property type="molecule type" value="Genomic_DNA"/>
</dbReference>
<organism evidence="1 2">
    <name type="scientific">Pyxicephalus adspersus</name>
    <name type="common">African bullfrog</name>
    <dbReference type="NCBI Taxonomy" id="30357"/>
    <lineage>
        <taxon>Eukaryota</taxon>
        <taxon>Metazoa</taxon>
        <taxon>Chordata</taxon>
        <taxon>Craniata</taxon>
        <taxon>Vertebrata</taxon>
        <taxon>Euteleostomi</taxon>
        <taxon>Amphibia</taxon>
        <taxon>Batrachia</taxon>
        <taxon>Anura</taxon>
        <taxon>Neobatrachia</taxon>
        <taxon>Ranoidea</taxon>
        <taxon>Pyxicephalidae</taxon>
        <taxon>Pyxicephalinae</taxon>
        <taxon>Pyxicephalus</taxon>
    </lineage>
</organism>
<gene>
    <name evidence="1" type="ORF">GDO54_000649</name>
</gene>
<dbReference type="Proteomes" id="UP001181693">
    <property type="component" value="Unassembled WGS sequence"/>
</dbReference>
<sequence length="85" mass="9975">MAQVIINWIHNLYLLCHSGSPATVRKVDLFVGSHDRRDMFSLCKKFKLEPEEQWKCGTGGHLRYNDNGRPVQYLGFKCKWVPFVY</sequence>
<reference evidence="1" key="1">
    <citation type="thesis" date="2020" institute="ProQuest LLC" country="789 East Eisenhower Parkway, Ann Arbor, MI, USA">
        <title>Comparative Genomics and Chromosome Evolution.</title>
        <authorList>
            <person name="Mudd A.B."/>
        </authorList>
    </citation>
    <scope>NUCLEOTIDE SEQUENCE</scope>
    <source>
        <strain evidence="1">1538</strain>
        <tissue evidence="1">Blood</tissue>
    </source>
</reference>
<evidence type="ECO:0000313" key="2">
    <source>
        <dbReference type="Proteomes" id="UP001181693"/>
    </source>
</evidence>
<name>A0AAV3B610_PYXAD</name>